<dbReference type="GO" id="GO:0055085">
    <property type="term" value="P:transmembrane transport"/>
    <property type="evidence" value="ECO:0007669"/>
    <property type="project" value="InterPro"/>
</dbReference>
<dbReference type="InterPro" id="IPR051045">
    <property type="entry name" value="TonB-dependent_transducer"/>
</dbReference>
<keyword evidence="3" id="KW-1185">Reference proteome</keyword>
<dbReference type="RefSeq" id="WP_160633506.1">
    <property type="nucleotide sequence ID" value="NZ_WWNE01000008.1"/>
</dbReference>
<evidence type="ECO:0000259" key="1">
    <source>
        <dbReference type="PROSITE" id="PS52015"/>
    </source>
</evidence>
<comment type="caution">
    <text evidence="2">The sequence shown here is derived from an EMBL/GenBank/DDBJ whole genome shotgun (WGS) entry which is preliminary data.</text>
</comment>
<dbReference type="Gene3D" id="3.30.1150.10">
    <property type="match status" value="2"/>
</dbReference>
<dbReference type="InterPro" id="IPR037682">
    <property type="entry name" value="TonB_C"/>
</dbReference>
<gene>
    <name evidence="2" type="ORF">GQN54_10500</name>
</gene>
<sequence length="271" mass="30429">MKFIITALIIIGLSTIGFAQKIELLPASRFAASPVGGNEYLEDFIKQEIVYPKTMLESETEGEVTIRYIINNEGEVVQSNISASTNEAFNKEAMRLFHHIVWKVDYTRLVNEKLEDGLRIKFSPKTYKKVVKKRGYDGLPYPEGIPVDESGTIYTVKQLDSVPNLIGADNMNAFALKAMKYPQEAIVRKVKGEVKYEFIIEPYGMSSNYKLVNALPAGCNEETLRLLQLMRWEPGIKDGKAVRTKMTFRLLFNAGGSGGFEMFDGNSNSSN</sequence>
<feature type="domain" description="TonB C-terminal" evidence="1">
    <location>
        <begin position="166"/>
        <end position="261"/>
    </location>
</feature>
<dbReference type="AlphaFoldDB" id="A0A6N9NN83"/>
<dbReference type="PANTHER" id="PTHR33446:SF2">
    <property type="entry name" value="PROTEIN TONB"/>
    <property type="match status" value="1"/>
</dbReference>
<dbReference type="Pfam" id="PF03544">
    <property type="entry name" value="TonB_C"/>
    <property type="match status" value="2"/>
</dbReference>
<evidence type="ECO:0000313" key="2">
    <source>
        <dbReference type="EMBL" id="NBG66547.1"/>
    </source>
</evidence>
<name>A0A6N9NN83_9FLAO</name>
<reference evidence="2 3" key="1">
    <citation type="submission" date="2019-12" db="EMBL/GenBank/DDBJ databases">
        <authorList>
            <person name="Zhao J."/>
        </authorList>
    </citation>
    <scope>NUCLEOTIDE SEQUENCE [LARGE SCALE GENOMIC DNA]</scope>
    <source>
        <strain evidence="2 3">S-15</strain>
    </source>
</reference>
<accession>A0A6N9NN83</accession>
<dbReference type="PANTHER" id="PTHR33446">
    <property type="entry name" value="PROTEIN TONB-RELATED"/>
    <property type="match status" value="1"/>
</dbReference>
<protein>
    <recommendedName>
        <fullName evidence="1">TonB C-terminal domain-containing protein</fullName>
    </recommendedName>
</protein>
<organism evidence="2 3">
    <name type="scientific">Acidiluteibacter ferrifornacis</name>
    <dbReference type="NCBI Taxonomy" id="2692424"/>
    <lineage>
        <taxon>Bacteria</taxon>
        <taxon>Pseudomonadati</taxon>
        <taxon>Bacteroidota</taxon>
        <taxon>Flavobacteriia</taxon>
        <taxon>Flavobacteriales</taxon>
        <taxon>Cryomorphaceae</taxon>
        <taxon>Acidiluteibacter</taxon>
    </lineage>
</organism>
<dbReference type="EMBL" id="WWNE01000008">
    <property type="protein sequence ID" value="NBG66547.1"/>
    <property type="molecule type" value="Genomic_DNA"/>
</dbReference>
<dbReference type="SUPFAM" id="SSF74653">
    <property type="entry name" value="TolA/TonB C-terminal domain"/>
    <property type="match status" value="2"/>
</dbReference>
<proteinExistence type="predicted"/>
<dbReference type="Proteomes" id="UP000470771">
    <property type="component" value="Unassembled WGS sequence"/>
</dbReference>
<dbReference type="GO" id="GO:0031992">
    <property type="term" value="F:energy transducer activity"/>
    <property type="evidence" value="ECO:0007669"/>
    <property type="project" value="TreeGrafter"/>
</dbReference>
<dbReference type="GO" id="GO:0098797">
    <property type="term" value="C:plasma membrane protein complex"/>
    <property type="evidence" value="ECO:0007669"/>
    <property type="project" value="TreeGrafter"/>
</dbReference>
<dbReference type="PROSITE" id="PS52015">
    <property type="entry name" value="TONB_CTD"/>
    <property type="match status" value="1"/>
</dbReference>
<evidence type="ECO:0000313" key="3">
    <source>
        <dbReference type="Proteomes" id="UP000470771"/>
    </source>
</evidence>